<gene>
    <name evidence="2" type="primary">Vigan.02G271600</name>
    <name evidence="2" type="ORF">VIGAN_02271600</name>
</gene>
<proteinExistence type="predicted"/>
<evidence type="ECO:0000256" key="1">
    <source>
        <dbReference type="SAM" id="MobiDB-lite"/>
    </source>
</evidence>
<sequence length="87" mass="9346">MHLHILNFLPYSSPLPSFSISTNAPSSTSTGAGSSSSSTSTEAPSPTSIGAPIFFLQLHRSNIEPTSYNTFFNPMNMGIAVLRLKRK</sequence>
<evidence type="ECO:0000313" key="2">
    <source>
        <dbReference type="EMBL" id="BAT79785.1"/>
    </source>
</evidence>
<protein>
    <submittedName>
        <fullName evidence="2">Uncharacterized protein</fullName>
    </submittedName>
</protein>
<accession>A0A0S3RGK2</accession>
<reference evidence="2 3" key="1">
    <citation type="journal article" date="2015" name="Sci. Rep.">
        <title>The power of single molecule real-time sequencing technology in the de novo assembly of a eukaryotic genome.</title>
        <authorList>
            <person name="Sakai H."/>
            <person name="Naito K."/>
            <person name="Ogiso-Tanaka E."/>
            <person name="Takahashi Y."/>
            <person name="Iseki K."/>
            <person name="Muto C."/>
            <person name="Satou K."/>
            <person name="Teruya K."/>
            <person name="Shiroma A."/>
            <person name="Shimoji M."/>
            <person name="Hirano T."/>
            <person name="Itoh T."/>
            <person name="Kaga A."/>
            <person name="Tomooka N."/>
        </authorList>
    </citation>
    <scope>NUCLEOTIDE SEQUENCE [LARGE SCALE GENOMIC DNA]</scope>
    <source>
        <strain evidence="3">cv. Shumari</strain>
    </source>
</reference>
<dbReference type="Proteomes" id="UP000291084">
    <property type="component" value="Chromosome 2"/>
</dbReference>
<keyword evidence="3" id="KW-1185">Reference proteome</keyword>
<organism evidence="2 3">
    <name type="scientific">Vigna angularis var. angularis</name>
    <dbReference type="NCBI Taxonomy" id="157739"/>
    <lineage>
        <taxon>Eukaryota</taxon>
        <taxon>Viridiplantae</taxon>
        <taxon>Streptophyta</taxon>
        <taxon>Embryophyta</taxon>
        <taxon>Tracheophyta</taxon>
        <taxon>Spermatophyta</taxon>
        <taxon>Magnoliopsida</taxon>
        <taxon>eudicotyledons</taxon>
        <taxon>Gunneridae</taxon>
        <taxon>Pentapetalae</taxon>
        <taxon>rosids</taxon>
        <taxon>fabids</taxon>
        <taxon>Fabales</taxon>
        <taxon>Fabaceae</taxon>
        <taxon>Papilionoideae</taxon>
        <taxon>50 kb inversion clade</taxon>
        <taxon>NPAAA clade</taxon>
        <taxon>indigoferoid/millettioid clade</taxon>
        <taxon>Phaseoleae</taxon>
        <taxon>Vigna</taxon>
    </lineage>
</organism>
<dbReference type="EMBL" id="AP015035">
    <property type="protein sequence ID" value="BAT79785.1"/>
    <property type="molecule type" value="Genomic_DNA"/>
</dbReference>
<feature type="region of interest" description="Disordered" evidence="1">
    <location>
        <begin position="22"/>
        <end position="47"/>
    </location>
</feature>
<dbReference type="AlphaFoldDB" id="A0A0S3RGK2"/>
<evidence type="ECO:0000313" key="3">
    <source>
        <dbReference type="Proteomes" id="UP000291084"/>
    </source>
</evidence>
<name>A0A0S3RGK2_PHAAN</name>